<dbReference type="PROSITE" id="PS00371">
    <property type="entry name" value="PTS_EIIA_TYPE_1_HIS"/>
    <property type="match status" value="1"/>
</dbReference>
<evidence type="ECO:0000256" key="5">
    <source>
        <dbReference type="ARBA" id="ARBA00022679"/>
    </source>
</evidence>
<dbReference type="Pfam" id="PF00358">
    <property type="entry name" value="PTS_EIIA_1"/>
    <property type="match status" value="1"/>
</dbReference>
<dbReference type="GO" id="GO:0009401">
    <property type="term" value="P:phosphoenolpyruvate-dependent sugar phosphotransferase system"/>
    <property type="evidence" value="ECO:0007669"/>
    <property type="project" value="UniProtKB-KW"/>
</dbReference>
<dbReference type="STRING" id="1423770.FD29_GL001663"/>
<dbReference type="PANTHER" id="PTHR45008">
    <property type="entry name" value="PTS SYSTEM GLUCOSE-SPECIFIC EIIA COMPONENT"/>
    <property type="match status" value="1"/>
</dbReference>
<dbReference type="NCBIfam" id="TIGR00830">
    <property type="entry name" value="PTBA"/>
    <property type="match status" value="1"/>
</dbReference>
<keyword evidence="4" id="KW-0762">Sugar transport</keyword>
<dbReference type="PROSITE" id="PS51093">
    <property type="entry name" value="PTS_EIIA_TYPE_1"/>
    <property type="match status" value="1"/>
</dbReference>
<evidence type="ECO:0000256" key="2">
    <source>
        <dbReference type="ARBA" id="ARBA00004651"/>
    </source>
</evidence>
<keyword evidence="10" id="KW-1185">Reference proteome</keyword>
<dbReference type="OrthoDB" id="9769191at2"/>
<protein>
    <submittedName>
        <fullName evidence="9">N-acetylglucosamine and glucose PTS, EIICBA</fullName>
    </submittedName>
</protein>
<keyword evidence="5" id="KW-0808">Transferase</keyword>
<name>A0A0R1QD36_9LACO</name>
<dbReference type="AlphaFoldDB" id="A0A0R1QD36"/>
<dbReference type="EMBL" id="AZEZ01000103">
    <property type="protein sequence ID" value="KRL42639.1"/>
    <property type="molecule type" value="Genomic_DNA"/>
</dbReference>
<evidence type="ECO:0000256" key="7">
    <source>
        <dbReference type="ARBA" id="ARBA00022777"/>
    </source>
</evidence>
<sequence length="165" mass="17755">MGLFGFGKKKITETLYAPVIGKVQALENVSDQVFAQKMMGEGFGVVPSEGKIYSPIEGTVTSVFKTKHAIGFKTPTGLEVMVHMGLDTVDLEGKPFEILVQENDQVGVHTPIANMDLQQVKDAGKDTVVLTIITNTANKVDNADLKVNDSTEINDGSEVMVATIK</sequence>
<comment type="subcellular location">
    <subcellularLocation>
        <location evidence="2">Cell membrane</location>
        <topology evidence="2">Multi-pass membrane protein</topology>
    </subcellularLocation>
    <subcellularLocation>
        <location evidence="1">Cytoplasm</location>
    </subcellularLocation>
</comment>
<dbReference type="GO" id="GO:0016301">
    <property type="term" value="F:kinase activity"/>
    <property type="evidence" value="ECO:0007669"/>
    <property type="project" value="UniProtKB-KW"/>
</dbReference>
<dbReference type="InterPro" id="IPR011055">
    <property type="entry name" value="Dup_hybrid_motif"/>
</dbReference>
<reference evidence="9 10" key="1">
    <citation type="journal article" date="2015" name="Genome Announc.">
        <title>Expanding the biotechnology potential of lactobacilli through comparative genomics of 213 strains and associated genera.</title>
        <authorList>
            <person name="Sun Z."/>
            <person name="Harris H.M."/>
            <person name="McCann A."/>
            <person name="Guo C."/>
            <person name="Argimon S."/>
            <person name="Zhang W."/>
            <person name="Yang X."/>
            <person name="Jeffery I.B."/>
            <person name="Cooney J.C."/>
            <person name="Kagawa T.F."/>
            <person name="Liu W."/>
            <person name="Song Y."/>
            <person name="Salvetti E."/>
            <person name="Wrobel A."/>
            <person name="Rasinkangas P."/>
            <person name="Parkhill J."/>
            <person name="Rea M.C."/>
            <person name="O'Sullivan O."/>
            <person name="Ritari J."/>
            <person name="Douillard F.P."/>
            <person name="Paul Ross R."/>
            <person name="Yang R."/>
            <person name="Briner A.E."/>
            <person name="Felis G.E."/>
            <person name="de Vos W.M."/>
            <person name="Barrangou R."/>
            <person name="Klaenhammer T.R."/>
            <person name="Caufield P.W."/>
            <person name="Cui Y."/>
            <person name="Zhang H."/>
            <person name="O'Toole P.W."/>
        </authorList>
    </citation>
    <scope>NUCLEOTIDE SEQUENCE [LARGE SCALE GENOMIC DNA]</scope>
    <source>
        <strain evidence="9 10">DSM 14500</strain>
    </source>
</reference>
<organism evidence="9 10">
    <name type="scientific">Companilactobacillus mindensis DSM 14500</name>
    <dbReference type="NCBI Taxonomy" id="1423770"/>
    <lineage>
        <taxon>Bacteria</taxon>
        <taxon>Bacillati</taxon>
        <taxon>Bacillota</taxon>
        <taxon>Bacilli</taxon>
        <taxon>Lactobacillales</taxon>
        <taxon>Lactobacillaceae</taxon>
        <taxon>Companilactobacillus</taxon>
    </lineage>
</organism>
<evidence type="ECO:0000259" key="8">
    <source>
        <dbReference type="PROSITE" id="PS51093"/>
    </source>
</evidence>
<dbReference type="PANTHER" id="PTHR45008:SF1">
    <property type="entry name" value="PTS SYSTEM GLUCOSE-SPECIFIC EIIA COMPONENT"/>
    <property type="match status" value="1"/>
</dbReference>
<proteinExistence type="predicted"/>
<dbReference type="Gene3D" id="2.70.70.10">
    <property type="entry name" value="Glucose Permease (Domain IIA)"/>
    <property type="match status" value="1"/>
</dbReference>
<evidence type="ECO:0000256" key="3">
    <source>
        <dbReference type="ARBA" id="ARBA00022448"/>
    </source>
</evidence>
<keyword evidence="7" id="KW-0418">Kinase</keyword>
<comment type="caution">
    <text evidence="9">The sequence shown here is derived from an EMBL/GenBank/DDBJ whole genome shotgun (WGS) entry which is preliminary data.</text>
</comment>
<evidence type="ECO:0000256" key="4">
    <source>
        <dbReference type="ARBA" id="ARBA00022597"/>
    </source>
</evidence>
<dbReference type="GO" id="GO:0005886">
    <property type="term" value="C:plasma membrane"/>
    <property type="evidence" value="ECO:0007669"/>
    <property type="project" value="UniProtKB-SubCell"/>
</dbReference>
<evidence type="ECO:0000313" key="9">
    <source>
        <dbReference type="EMBL" id="KRL42639.1"/>
    </source>
</evidence>
<gene>
    <name evidence="9" type="ORF">FD29_GL001663</name>
</gene>
<dbReference type="Proteomes" id="UP000050872">
    <property type="component" value="Unassembled WGS sequence"/>
</dbReference>
<feature type="domain" description="PTS EIIA type-1" evidence="8">
    <location>
        <begin position="31"/>
        <end position="135"/>
    </location>
</feature>
<keyword evidence="3" id="KW-0813">Transport</keyword>
<dbReference type="InterPro" id="IPR001127">
    <property type="entry name" value="PTS_EIIA_1_perm"/>
</dbReference>
<evidence type="ECO:0000313" key="10">
    <source>
        <dbReference type="Proteomes" id="UP000050872"/>
    </source>
</evidence>
<evidence type="ECO:0000256" key="1">
    <source>
        <dbReference type="ARBA" id="ARBA00004496"/>
    </source>
</evidence>
<dbReference type="SUPFAM" id="SSF51261">
    <property type="entry name" value="Duplicated hybrid motif"/>
    <property type="match status" value="1"/>
</dbReference>
<dbReference type="PATRIC" id="fig|1423770.3.peg.1702"/>
<evidence type="ECO:0000256" key="6">
    <source>
        <dbReference type="ARBA" id="ARBA00022683"/>
    </source>
</evidence>
<dbReference type="FunFam" id="2.70.70.10:FF:000001">
    <property type="entry name" value="PTS system glucose-specific IIA component"/>
    <property type="match status" value="1"/>
</dbReference>
<dbReference type="GO" id="GO:0005737">
    <property type="term" value="C:cytoplasm"/>
    <property type="evidence" value="ECO:0007669"/>
    <property type="project" value="UniProtKB-SubCell"/>
</dbReference>
<accession>A0A0R1QD36</accession>
<keyword evidence="6" id="KW-0598">Phosphotransferase system</keyword>
<dbReference type="RefSeq" id="WP_057888930.1">
    <property type="nucleotide sequence ID" value="NZ_AZEZ01000103.1"/>
</dbReference>
<dbReference type="InterPro" id="IPR050890">
    <property type="entry name" value="PTS_EIIA_component"/>
</dbReference>